<dbReference type="InterPro" id="IPR006133">
    <property type="entry name" value="DNA-dir_DNA_pol_B_exonuc"/>
</dbReference>
<dbReference type="STRING" id="94130.A0A2Z6RHC1"/>
<dbReference type="EMBL" id="BEXD01003197">
    <property type="protein sequence ID" value="GBC00483.1"/>
    <property type="molecule type" value="Genomic_DNA"/>
</dbReference>
<dbReference type="Gene3D" id="3.30.420.10">
    <property type="entry name" value="Ribonuclease H-like superfamily/Ribonuclease H"/>
    <property type="match status" value="1"/>
</dbReference>
<dbReference type="SUPFAM" id="SSF53098">
    <property type="entry name" value="Ribonuclease H-like"/>
    <property type="match status" value="1"/>
</dbReference>
<evidence type="ECO:0000259" key="1">
    <source>
        <dbReference type="Pfam" id="PF03104"/>
    </source>
</evidence>
<dbReference type="Pfam" id="PF03104">
    <property type="entry name" value="DNA_pol_B_exo1"/>
    <property type="match status" value="1"/>
</dbReference>
<evidence type="ECO:0000313" key="3">
    <source>
        <dbReference type="Proteomes" id="UP000247702"/>
    </source>
</evidence>
<sequence>MTEQSSLSEFFDASALFHPEAEKDKKSQVIRYSNEDYLVGIPSRDELAMRNDEDSTSILKDEIANYQDIPFMPKAVVAITGIKVFFNIRVPNNVSTPKFWSKIKGILATGKDSSGKTVNMNLIWMEYIKAYPIRGYHAEKKPYLCIVTPNKDLRFTALDIISSYNSKVDPECKIETASDDTGTYYHKVAREYRIPLSGWGLISNYRYNFSAPYYTKSQHCPHAFYVQIDNFRPIEDFELLCEIYPSSLFTCDRALVLTWDIETYDSCGSGNFPEAKNDTSQVFTIYPICGNQANVLKAFALCWKSFASDIQLSFNDSGYDWPFIVEKATKLNVLEWMVQRMSANPHKKANADSILT</sequence>
<comment type="caution">
    <text evidence="2">The sequence shown here is derived from an EMBL/GenBank/DDBJ whole genome shotgun (WGS) entry which is preliminary data.</text>
</comment>
<evidence type="ECO:0000313" key="2">
    <source>
        <dbReference type="EMBL" id="GBC00483.1"/>
    </source>
</evidence>
<dbReference type="Proteomes" id="UP000247702">
    <property type="component" value="Unassembled WGS sequence"/>
</dbReference>
<dbReference type="InterPro" id="IPR012337">
    <property type="entry name" value="RNaseH-like_sf"/>
</dbReference>
<gene>
    <name evidence="2" type="ORF">RclHR1_38760001</name>
</gene>
<protein>
    <recommendedName>
        <fullName evidence="1">DNA-directed DNA polymerase family B exonuclease domain-containing protein</fullName>
    </recommendedName>
</protein>
<keyword evidence="3" id="KW-1185">Reference proteome</keyword>
<accession>A0A2Z6RHC1</accession>
<dbReference type="InterPro" id="IPR036397">
    <property type="entry name" value="RNaseH_sf"/>
</dbReference>
<reference evidence="2 3" key="1">
    <citation type="submission" date="2017-11" db="EMBL/GenBank/DDBJ databases">
        <title>The genome of Rhizophagus clarus HR1 reveals common genetic basis of auxotrophy among arbuscular mycorrhizal fungi.</title>
        <authorList>
            <person name="Kobayashi Y."/>
        </authorList>
    </citation>
    <scope>NUCLEOTIDE SEQUENCE [LARGE SCALE GENOMIC DNA]</scope>
    <source>
        <strain evidence="2 3">HR1</strain>
    </source>
</reference>
<name>A0A2Z6RHC1_9GLOM</name>
<proteinExistence type="predicted"/>
<dbReference type="AlphaFoldDB" id="A0A2Z6RHC1"/>
<feature type="domain" description="DNA-directed DNA polymerase family B exonuclease" evidence="1">
    <location>
        <begin position="275"/>
        <end position="336"/>
    </location>
</feature>
<dbReference type="GO" id="GO:0003676">
    <property type="term" value="F:nucleic acid binding"/>
    <property type="evidence" value="ECO:0007669"/>
    <property type="project" value="InterPro"/>
</dbReference>
<organism evidence="2 3">
    <name type="scientific">Rhizophagus clarus</name>
    <dbReference type="NCBI Taxonomy" id="94130"/>
    <lineage>
        <taxon>Eukaryota</taxon>
        <taxon>Fungi</taxon>
        <taxon>Fungi incertae sedis</taxon>
        <taxon>Mucoromycota</taxon>
        <taxon>Glomeromycotina</taxon>
        <taxon>Glomeromycetes</taxon>
        <taxon>Glomerales</taxon>
        <taxon>Glomeraceae</taxon>
        <taxon>Rhizophagus</taxon>
    </lineage>
</organism>